<proteinExistence type="predicted"/>
<sequence length="379" mass="43208">MRSSPPRRNSSAALVGANNDLIREILLRMPAKNAVRLKLVSKSWLSLFSDISFIPGRNSNATSGLIIMEGGMSKPRYSYVSLDESKRTTDDEPTRYIRFFDPHAPAPLKISDSCNGLFLCYAKATAYQAIQTRLYVVNPSTHQFTTLPLPPTHQTNWKDFRLVSDPCKSSVYLVYGIDLSDSDSDSDSVCNILEYSSLTGVWNLFPVDDFDLVHRRFKGAFCNGALHWVRKDGYSYRFDVSQKSIKKLPKPPLPEYWKSGTDLQYFGEYEGNLYFIAHDTGSSTLIVYELHKDCSGWFMKYSLATIDINIQFQMSPNFQQLGYLCCSVLSLVKVKNEGPKLVMWMRNGKIISYSFKDNTFSKHCDHVENKYGKCKAFKF</sequence>
<evidence type="ECO:0000313" key="4">
    <source>
        <dbReference type="Proteomes" id="UP001054252"/>
    </source>
</evidence>
<dbReference type="InterPro" id="IPR036047">
    <property type="entry name" value="F-box-like_dom_sf"/>
</dbReference>
<dbReference type="Pfam" id="PF24750">
    <property type="entry name" value="b-prop_At3g26010-like"/>
    <property type="match status" value="1"/>
</dbReference>
<dbReference type="PANTHER" id="PTHR35546">
    <property type="entry name" value="F-BOX PROTEIN INTERACTION DOMAIN PROTEIN-RELATED"/>
    <property type="match status" value="1"/>
</dbReference>
<feature type="domain" description="F-box protein At3g26010-like beta-propeller" evidence="2">
    <location>
        <begin position="92"/>
        <end position="232"/>
    </location>
</feature>
<gene>
    <name evidence="3" type="ORF">SLEP1_g12194</name>
</gene>
<dbReference type="EMBL" id="BPVZ01000014">
    <property type="protein sequence ID" value="GKU99326.1"/>
    <property type="molecule type" value="Genomic_DNA"/>
</dbReference>
<dbReference type="AlphaFoldDB" id="A0AAV5IBP1"/>
<evidence type="ECO:0000259" key="1">
    <source>
        <dbReference type="Pfam" id="PF00646"/>
    </source>
</evidence>
<dbReference type="InterPro" id="IPR055290">
    <property type="entry name" value="At3g26010-like"/>
</dbReference>
<name>A0AAV5IBP1_9ROSI</name>
<evidence type="ECO:0008006" key="5">
    <source>
        <dbReference type="Google" id="ProtNLM"/>
    </source>
</evidence>
<feature type="domain" description="F-box" evidence="1">
    <location>
        <begin position="19"/>
        <end position="53"/>
    </location>
</feature>
<dbReference type="Pfam" id="PF00646">
    <property type="entry name" value="F-box"/>
    <property type="match status" value="1"/>
</dbReference>
<dbReference type="Proteomes" id="UP001054252">
    <property type="component" value="Unassembled WGS sequence"/>
</dbReference>
<keyword evidence="4" id="KW-1185">Reference proteome</keyword>
<reference evidence="3 4" key="1">
    <citation type="journal article" date="2021" name="Commun. Biol.">
        <title>The genome of Shorea leprosula (Dipterocarpaceae) highlights the ecological relevance of drought in aseasonal tropical rainforests.</title>
        <authorList>
            <person name="Ng K.K.S."/>
            <person name="Kobayashi M.J."/>
            <person name="Fawcett J.A."/>
            <person name="Hatakeyama M."/>
            <person name="Paape T."/>
            <person name="Ng C.H."/>
            <person name="Ang C.C."/>
            <person name="Tnah L.H."/>
            <person name="Lee C.T."/>
            <person name="Nishiyama T."/>
            <person name="Sese J."/>
            <person name="O'Brien M.J."/>
            <person name="Copetti D."/>
            <person name="Mohd Noor M.I."/>
            <person name="Ong R.C."/>
            <person name="Putra M."/>
            <person name="Sireger I.Z."/>
            <person name="Indrioko S."/>
            <person name="Kosugi Y."/>
            <person name="Izuno A."/>
            <person name="Isagi Y."/>
            <person name="Lee S.L."/>
            <person name="Shimizu K.K."/>
        </authorList>
    </citation>
    <scope>NUCLEOTIDE SEQUENCE [LARGE SCALE GENOMIC DNA]</scope>
    <source>
        <strain evidence="3">214</strain>
    </source>
</reference>
<dbReference type="SUPFAM" id="SSF81383">
    <property type="entry name" value="F-box domain"/>
    <property type="match status" value="1"/>
</dbReference>
<evidence type="ECO:0000259" key="2">
    <source>
        <dbReference type="Pfam" id="PF24750"/>
    </source>
</evidence>
<dbReference type="PANTHER" id="PTHR35546:SF25">
    <property type="entry name" value="F-BOX DOMAIN-CONTAINING PROTEIN"/>
    <property type="match status" value="1"/>
</dbReference>
<dbReference type="InterPro" id="IPR056592">
    <property type="entry name" value="Beta-prop_At3g26010-like"/>
</dbReference>
<comment type="caution">
    <text evidence="3">The sequence shown here is derived from an EMBL/GenBank/DDBJ whole genome shotgun (WGS) entry which is preliminary data.</text>
</comment>
<organism evidence="3 4">
    <name type="scientific">Rubroshorea leprosula</name>
    <dbReference type="NCBI Taxonomy" id="152421"/>
    <lineage>
        <taxon>Eukaryota</taxon>
        <taxon>Viridiplantae</taxon>
        <taxon>Streptophyta</taxon>
        <taxon>Embryophyta</taxon>
        <taxon>Tracheophyta</taxon>
        <taxon>Spermatophyta</taxon>
        <taxon>Magnoliopsida</taxon>
        <taxon>eudicotyledons</taxon>
        <taxon>Gunneridae</taxon>
        <taxon>Pentapetalae</taxon>
        <taxon>rosids</taxon>
        <taxon>malvids</taxon>
        <taxon>Malvales</taxon>
        <taxon>Dipterocarpaceae</taxon>
        <taxon>Rubroshorea</taxon>
    </lineage>
</organism>
<dbReference type="InterPro" id="IPR001810">
    <property type="entry name" value="F-box_dom"/>
</dbReference>
<protein>
    <recommendedName>
        <fullName evidence="5">F-box domain-containing protein</fullName>
    </recommendedName>
</protein>
<accession>A0AAV5IBP1</accession>
<evidence type="ECO:0000313" key="3">
    <source>
        <dbReference type="EMBL" id="GKU99326.1"/>
    </source>
</evidence>